<dbReference type="RefSeq" id="WP_049037630.1">
    <property type="nucleotide sequence ID" value="NZ_CP071550.1"/>
</dbReference>
<sequence length="278" mass="32720">MKFYNLIFIFLLTTLQSQTIKISGDFTLNASPYKIVVLDQSIQNIYYHLSFLNNPKNSNSKIETLCVLQLGKNFSKFTDYNTLRQDSLTKKDSEKEKIGADEINQMLALKEKWKPTLVKSILEEKYIIQDRAKNRYQYEEEQPIFKWTLNNETKEILGYNCKKATTEYRGRKYIAWYTADIPINNGPYIFQGLPGLIMQIEDTKSHYSFTAIAIDRKTIPVYLRNEEQILHVRREQFRKVEKSLHENPGFFYGEAYDSNGNSFRDRGKPLPYNPIELE</sequence>
<dbReference type="NCBIfam" id="TIGR01200">
    <property type="entry name" value="GLPGLI"/>
    <property type="match status" value="1"/>
</dbReference>
<dbReference type="Proteomes" id="UP000254876">
    <property type="component" value="Unassembled WGS sequence"/>
</dbReference>
<reference evidence="1 2" key="1">
    <citation type="submission" date="2018-06" db="EMBL/GenBank/DDBJ databases">
        <authorList>
            <consortium name="Pathogen Informatics"/>
            <person name="Doyle S."/>
        </authorList>
    </citation>
    <scope>NUCLEOTIDE SEQUENCE [LARGE SCALE GENOMIC DNA]</scope>
    <source>
        <strain evidence="1 2">NCTC10588</strain>
    </source>
</reference>
<name>A0A7Z7M0D7_9FLAO</name>
<evidence type="ECO:0000313" key="2">
    <source>
        <dbReference type="Proteomes" id="UP000254876"/>
    </source>
</evidence>
<gene>
    <name evidence="1" type="ORF">NCTC10588_04015</name>
</gene>
<evidence type="ECO:0000313" key="1">
    <source>
        <dbReference type="EMBL" id="STD14803.1"/>
    </source>
</evidence>
<dbReference type="AlphaFoldDB" id="A0A7Z7M0D7"/>
<dbReference type="EMBL" id="UFYD01000001">
    <property type="protein sequence ID" value="STD14803.1"/>
    <property type="molecule type" value="Genomic_DNA"/>
</dbReference>
<dbReference type="Pfam" id="PF22252">
    <property type="entry name" value="PNGase_F-II_N"/>
    <property type="match status" value="1"/>
</dbReference>
<organism evidence="1 2">
    <name type="scientific">Elizabethkingia anophelis</name>
    <dbReference type="NCBI Taxonomy" id="1117645"/>
    <lineage>
        <taxon>Bacteria</taxon>
        <taxon>Pseudomonadati</taxon>
        <taxon>Bacteroidota</taxon>
        <taxon>Flavobacteriia</taxon>
        <taxon>Flavobacteriales</taxon>
        <taxon>Weeksellaceae</taxon>
        <taxon>Elizabethkingia</taxon>
    </lineage>
</organism>
<proteinExistence type="predicted"/>
<accession>A0A7Z7M0D7</accession>
<comment type="caution">
    <text evidence="1">The sequence shown here is derived from an EMBL/GenBank/DDBJ whole genome shotgun (WGS) entry which is preliminary data.</text>
</comment>
<protein>
    <submittedName>
        <fullName evidence="1">GLPGLI family protein</fullName>
    </submittedName>
</protein>
<dbReference type="InterPro" id="IPR005901">
    <property type="entry name" value="GLPGLI"/>
</dbReference>